<dbReference type="EMBL" id="FNBE01000014">
    <property type="protein sequence ID" value="SDG72509.1"/>
    <property type="molecule type" value="Genomic_DNA"/>
</dbReference>
<accession>A0A1G7WKX7</accession>
<dbReference type="OrthoDB" id="8477132at2"/>
<dbReference type="Proteomes" id="UP000198967">
    <property type="component" value="Unassembled WGS sequence"/>
</dbReference>
<gene>
    <name evidence="2" type="ORF">SAMN05216377_114161</name>
</gene>
<feature type="transmembrane region" description="Helical" evidence="1">
    <location>
        <begin position="254"/>
        <end position="280"/>
    </location>
</feature>
<organism evidence="2 3">
    <name type="scientific">Pseudonocardia oroxyli</name>
    <dbReference type="NCBI Taxonomy" id="366584"/>
    <lineage>
        <taxon>Bacteria</taxon>
        <taxon>Bacillati</taxon>
        <taxon>Actinomycetota</taxon>
        <taxon>Actinomycetes</taxon>
        <taxon>Pseudonocardiales</taxon>
        <taxon>Pseudonocardiaceae</taxon>
        <taxon>Pseudonocardia</taxon>
    </lineage>
</organism>
<dbReference type="STRING" id="366584.SAMN05216377_114161"/>
<protein>
    <recommendedName>
        <fullName evidence="4">5,10-methylene-tetrahydrofolate dehydrogenase/Methenyl tetrahydrofolate cyclohydrolase</fullName>
    </recommendedName>
</protein>
<dbReference type="RefSeq" id="WP_143030143.1">
    <property type="nucleotide sequence ID" value="NZ_FNBE01000014.1"/>
</dbReference>
<keyword evidence="1" id="KW-0812">Transmembrane</keyword>
<feature type="transmembrane region" description="Helical" evidence="1">
    <location>
        <begin position="180"/>
        <end position="201"/>
    </location>
</feature>
<evidence type="ECO:0000313" key="3">
    <source>
        <dbReference type="Proteomes" id="UP000198967"/>
    </source>
</evidence>
<keyword evidence="1" id="KW-1133">Transmembrane helix</keyword>
<sequence length="346" mass="36514">MPVVVGLIADPALPADVAHRLAATLPSVLAARLDSDGADWRVETVVEGFEEHGEGPGVLERARERARDTGWDVTVCLTDVPAVSEGKPVVAELDERARIAVLSLPSLGGFRLFPRTRDAVVDLIGTLTGTARTGDRTVSAVHTELLRSTARTSGEGTELSRTGSLRLLAGTVRANRPWRLALALGAALAGAATGSAFGLLYSNIWSLATALAPWRLVLAYVGAVALFVGWLLLRHRLWERRRASPAPAWLLNTATVLTLTGGTLAFTVVLLVGNSVAAAVILPPDHLGGVLGRAATVADYVRIVVMATLLGVVAGAVGSGLEDSEAVRRVAYGHRRRERRRPGPPE</sequence>
<evidence type="ECO:0008006" key="4">
    <source>
        <dbReference type="Google" id="ProtNLM"/>
    </source>
</evidence>
<evidence type="ECO:0000256" key="1">
    <source>
        <dbReference type="SAM" id="Phobius"/>
    </source>
</evidence>
<keyword evidence="3" id="KW-1185">Reference proteome</keyword>
<evidence type="ECO:0000313" key="2">
    <source>
        <dbReference type="EMBL" id="SDG72509.1"/>
    </source>
</evidence>
<name>A0A1G7WKX7_PSEOR</name>
<feature type="transmembrane region" description="Helical" evidence="1">
    <location>
        <begin position="300"/>
        <end position="321"/>
    </location>
</feature>
<reference evidence="2 3" key="1">
    <citation type="submission" date="2016-10" db="EMBL/GenBank/DDBJ databases">
        <authorList>
            <person name="de Groot N.N."/>
        </authorList>
    </citation>
    <scope>NUCLEOTIDE SEQUENCE [LARGE SCALE GENOMIC DNA]</scope>
    <source>
        <strain evidence="2 3">CGMCC 4.3143</strain>
    </source>
</reference>
<feature type="transmembrane region" description="Helical" evidence="1">
    <location>
        <begin position="213"/>
        <end position="233"/>
    </location>
</feature>
<keyword evidence="1" id="KW-0472">Membrane</keyword>
<dbReference type="AlphaFoldDB" id="A0A1G7WKX7"/>
<proteinExistence type="predicted"/>